<proteinExistence type="inferred from homology"/>
<comment type="caution">
    <text evidence="4">The sequence shown here is derived from an EMBL/GenBank/DDBJ whole genome shotgun (WGS) entry which is preliminary data.</text>
</comment>
<feature type="domain" description="Ketoreductase" evidence="3">
    <location>
        <begin position="7"/>
        <end position="220"/>
    </location>
</feature>
<name>A0A8J3CBX8_9PSEU</name>
<dbReference type="Proteomes" id="UP000637578">
    <property type="component" value="Unassembled WGS sequence"/>
</dbReference>
<dbReference type="AlphaFoldDB" id="A0A8J3CBX8"/>
<dbReference type="SMART" id="SM00822">
    <property type="entry name" value="PKS_KR"/>
    <property type="match status" value="1"/>
</dbReference>
<dbReference type="Pfam" id="PF13561">
    <property type="entry name" value="adh_short_C2"/>
    <property type="match status" value="1"/>
</dbReference>
<dbReference type="RefSeq" id="WP_189055589.1">
    <property type="nucleotide sequence ID" value="NZ_BMMK01000005.1"/>
</dbReference>
<dbReference type="PANTHER" id="PTHR42879">
    <property type="entry name" value="3-OXOACYL-(ACYL-CARRIER-PROTEIN) REDUCTASE"/>
    <property type="match status" value="1"/>
</dbReference>
<dbReference type="InterPro" id="IPR002347">
    <property type="entry name" value="SDR_fam"/>
</dbReference>
<accession>A0A8J3CBX8</accession>
<reference evidence="4" key="1">
    <citation type="journal article" date="2014" name="Int. J. Syst. Evol. Microbiol.">
        <title>Complete genome sequence of Corynebacterium casei LMG S-19264T (=DSM 44701T), isolated from a smear-ripened cheese.</title>
        <authorList>
            <consortium name="US DOE Joint Genome Institute (JGI-PGF)"/>
            <person name="Walter F."/>
            <person name="Albersmeier A."/>
            <person name="Kalinowski J."/>
            <person name="Ruckert C."/>
        </authorList>
    </citation>
    <scope>NUCLEOTIDE SEQUENCE</scope>
    <source>
        <strain evidence="4">CGMCC 4.5737</strain>
    </source>
</reference>
<dbReference type="Gene3D" id="3.40.50.720">
    <property type="entry name" value="NAD(P)-binding Rossmann-like Domain"/>
    <property type="match status" value="1"/>
</dbReference>
<evidence type="ECO:0000256" key="1">
    <source>
        <dbReference type="ARBA" id="ARBA00006484"/>
    </source>
</evidence>
<organism evidence="4 5">
    <name type="scientific">Longimycelium tulufanense</name>
    <dbReference type="NCBI Taxonomy" id="907463"/>
    <lineage>
        <taxon>Bacteria</taxon>
        <taxon>Bacillati</taxon>
        <taxon>Actinomycetota</taxon>
        <taxon>Actinomycetes</taxon>
        <taxon>Pseudonocardiales</taxon>
        <taxon>Pseudonocardiaceae</taxon>
        <taxon>Longimycelium</taxon>
    </lineage>
</organism>
<comment type="similarity">
    <text evidence="1">Belongs to the short-chain dehydrogenases/reductases (SDR) family.</text>
</comment>
<gene>
    <name evidence="4" type="ORF">GCM10012275_16720</name>
</gene>
<protein>
    <submittedName>
        <fullName evidence="4">Beta-ketoacyl-ACP reductase</fullName>
    </submittedName>
</protein>
<dbReference type="FunFam" id="3.40.50.720:FF:000173">
    <property type="entry name" value="3-oxoacyl-[acyl-carrier protein] reductase"/>
    <property type="match status" value="1"/>
</dbReference>
<reference evidence="4" key="2">
    <citation type="submission" date="2020-09" db="EMBL/GenBank/DDBJ databases">
        <authorList>
            <person name="Sun Q."/>
            <person name="Zhou Y."/>
        </authorList>
    </citation>
    <scope>NUCLEOTIDE SEQUENCE</scope>
    <source>
        <strain evidence="4">CGMCC 4.5737</strain>
    </source>
</reference>
<evidence type="ECO:0000313" key="4">
    <source>
        <dbReference type="EMBL" id="GGM46333.1"/>
    </source>
</evidence>
<keyword evidence="5" id="KW-1185">Reference proteome</keyword>
<evidence type="ECO:0000313" key="5">
    <source>
        <dbReference type="Proteomes" id="UP000637578"/>
    </source>
</evidence>
<sequence>MADVEGNVVLVTDATRGIGLAVAKELAGAGAIVLLNDPEPEEQAERALAEVRKLQPEARLVRGDVADPADIDRMFAEIRTNYGGLDGLVSNAGITADGYAVTMGEAKWRRVLDTNLTGAFLCCRAAARLMAGQRAGAIVVVSSTSATNSLPGRANYAASEAGLLAVVRVLAKELGGYGVRVNAVLPGLVETTMTDTAPDDRLADHLRQVPLARSGRPAEVASVVRFLLSERTASYVTGTSVVVDGGLTC</sequence>
<dbReference type="PANTHER" id="PTHR42879:SF2">
    <property type="entry name" value="3-OXOACYL-[ACYL-CARRIER-PROTEIN] REDUCTASE FABG"/>
    <property type="match status" value="1"/>
</dbReference>
<evidence type="ECO:0000259" key="3">
    <source>
        <dbReference type="SMART" id="SM00822"/>
    </source>
</evidence>
<dbReference type="GO" id="GO:0016491">
    <property type="term" value="F:oxidoreductase activity"/>
    <property type="evidence" value="ECO:0007669"/>
    <property type="project" value="UniProtKB-KW"/>
</dbReference>
<dbReference type="PRINTS" id="PR00080">
    <property type="entry name" value="SDRFAMILY"/>
</dbReference>
<dbReference type="InterPro" id="IPR036291">
    <property type="entry name" value="NAD(P)-bd_dom_sf"/>
</dbReference>
<dbReference type="PRINTS" id="PR00081">
    <property type="entry name" value="GDHRDH"/>
</dbReference>
<dbReference type="InterPro" id="IPR057326">
    <property type="entry name" value="KR_dom"/>
</dbReference>
<dbReference type="NCBIfam" id="NF009466">
    <property type="entry name" value="PRK12826.1-2"/>
    <property type="match status" value="1"/>
</dbReference>
<dbReference type="SUPFAM" id="SSF51735">
    <property type="entry name" value="NAD(P)-binding Rossmann-fold domains"/>
    <property type="match status" value="1"/>
</dbReference>
<evidence type="ECO:0000256" key="2">
    <source>
        <dbReference type="ARBA" id="ARBA00023002"/>
    </source>
</evidence>
<keyword evidence="2" id="KW-0560">Oxidoreductase</keyword>
<dbReference type="InterPro" id="IPR050259">
    <property type="entry name" value="SDR"/>
</dbReference>
<dbReference type="EMBL" id="BMMK01000005">
    <property type="protein sequence ID" value="GGM46333.1"/>
    <property type="molecule type" value="Genomic_DNA"/>
</dbReference>